<dbReference type="PANTHER" id="PTHR46268:SF6">
    <property type="entry name" value="UNIVERSAL STRESS PROTEIN UP12"/>
    <property type="match status" value="1"/>
</dbReference>
<organism evidence="3 4">
    <name type="scientific">Halomicrobium mukohataei</name>
    <dbReference type="NCBI Taxonomy" id="57705"/>
    <lineage>
        <taxon>Archaea</taxon>
        <taxon>Methanobacteriati</taxon>
        <taxon>Methanobacteriota</taxon>
        <taxon>Stenosarchaea group</taxon>
        <taxon>Halobacteria</taxon>
        <taxon>Halobacteriales</taxon>
        <taxon>Haloarculaceae</taxon>
        <taxon>Halomicrobium</taxon>
    </lineage>
</organism>
<protein>
    <submittedName>
        <fullName evidence="3">Universal stress protein</fullName>
    </submittedName>
</protein>
<dbReference type="EMBL" id="WOYG01000001">
    <property type="protein sequence ID" value="NLV09267.1"/>
    <property type="molecule type" value="Genomic_DNA"/>
</dbReference>
<proteinExistence type="inferred from homology"/>
<dbReference type="InterPro" id="IPR014729">
    <property type="entry name" value="Rossmann-like_a/b/a_fold"/>
</dbReference>
<evidence type="ECO:0000259" key="2">
    <source>
        <dbReference type="Pfam" id="PF00582"/>
    </source>
</evidence>
<dbReference type="InterPro" id="IPR006016">
    <property type="entry name" value="UspA"/>
</dbReference>
<dbReference type="Pfam" id="PF00582">
    <property type="entry name" value="Usp"/>
    <property type="match status" value="1"/>
</dbReference>
<comment type="similarity">
    <text evidence="1">Belongs to the universal stress protein A family.</text>
</comment>
<dbReference type="PRINTS" id="PR01438">
    <property type="entry name" value="UNVRSLSTRESS"/>
</dbReference>
<dbReference type="OrthoDB" id="281037at2157"/>
<dbReference type="Proteomes" id="UP000608662">
    <property type="component" value="Unassembled WGS sequence"/>
</dbReference>
<name>A0A847UAJ9_9EURY</name>
<dbReference type="Gene3D" id="3.40.50.620">
    <property type="entry name" value="HUPs"/>
    <property type="match status" value="1"/>
</dbReference>
<evidence type="ECO:0000256" key="1">
    <source>
        <dbReference type="ARBA" id="ARBA00008791"/>
    </source>
</evidence>
<dbReference type="RefSeq" id="WP_170093156.1">
    <property type="nucleotide sequence ID" value="NZ_WOYG01000001.1"/>
</dbReference>
<dbReference type="PANTHER" id="PTHR46268">
    <property type="entry name" value="STRESS RESPONSE PROTEIN NHAX"/>
    <property type="match status" value="1"/>
</dbReference>
<accession>A0A847UAJ9</accession>
<dbReference type="InterPro" id="IPR006015">
    <property type="entry name" value="Universal_stress_UspA"/>
</dbReference>
<dbReference type="CDD" id="cd00293">
    <property type="entry name" value="USP-like"/>
    <property type="match status" value="1"/>
</dbReference>
<dbReference type="AlphaFoldDB" id="A0A847UAJ9"/>
<dbReference type="SUPFAM" id="SSF52402">
    <property type="entry name" value="Adenine nucleotide alpha hydrolases-like"/>
    <property type="match status" value="1"/>
</dbReference>
<gene>
    <name evidence="3" type="ORF">GOC74_04900</name>
</gene>
<evidence type="ECO:0000313" key="4">
    <source>
        <dbReference type="Proteomes" id="UP000608662"/>
    </source>
</evidence>
<reference evidence="3" key="1">
    <citation type="submission" date="2019-12" db="EMBL/GenBank/DDBJ databases">
        <title>Whole-genome sequence of Halomicrobium mukohataei pws1.</title>
        <authorList>
            <person name="Verma D.K."/>
            <person name="Gopal K."/>
            <person name="Prasad E.S."/>
        </authorList>
    </citation>
    <scope>NUCLEOTIDE SEQUENCE</scope>
    <source>
        <strain evidence="3">Pws1</strain>
    </source>
</reference>
<evidence type="ECO:0000313" key="3">
    <source>
        <dbReference type="EMBL" id="NLV09267.1"/>
    </source>
</evidence>
<comment type="caution">
    <text evidence="3">The sequence shown here is derived from an EMBL/GenBank/DDBJ whole genome shotgun (WGS) entry which is preliminary data.</text>
</comment>
<feature type="domain" description="UspA" evidence="2">
    <location>
        <begin position="3"/>
        <end position="128"/>
    </location>
</feature>
<sequence>MYNVLMPIDSDEGRAMGQARAVSELPAARDQITVTLLHVFDDENVAENTSPTQITAGRNVQEWFRDRGITVETVSTSGDPSSEILDAASRIGADQIVLGGRKRSPLGSLIFGSVSQAVMLDAAIPVTITGGLDERAQPTHQCPSCGEEYYDDPGTEIATCRSCGGSKVEAVDA</sequence>